<evidence type="ECO:0000256" key="1">
    <source>
        <dbReference type="ARBA" id="ARBA00010552"/>
    </source>
</evidence>
<name>A0A934JP03_9GAMM</name>
<proteinExistence type="inferred from homology"/>
<dbReference type="InterPro" id="IPR006175">
    <property type="entry name" value="YjgF/YER057c/UK114"/>
</dbReference>
<gene>
    <name evidence="2" type="ORF">I8J31_05215</name>
</gene>
<dbReference type="GO" id="GO:0019239">
    <property type="term" value="F:deaminase activity"/>
    <property type="evidence" value="ECO:0007669"/>
    <property type="project" value="TreeGrafter"/>
</dbReference>
<evidence type="ECO:0000313" key="2">
    <source>
        <dbReference type="EMBL" id="MBJ7537078.1"/>
    </source>
</evidence>
<dbReference type="AlphaFoldDB" id="A0A934JP03"/>
<comment type="caution">
    <text evidence="2">The sequence shown here is derived from an EMBL/GenBank/DDBJ whole genome shotgun (WGS) entry which is preliminary data.</text>
</comment>
<keyword evidence="3" id="KW-1185">Reference proteome</keyword>
<dbReference type="EMBL" id="JAEMNX010000003">
    <property type="protein sequence ID" value="MBJ7537078.1"/>
    <property type="molecule type" value="Genomic_DNA"/>
</dbReference>
<dbReference type="RefSeq" id="WP_199467237.1">
    <property type="nucleotide sequence ID" value="NZ_JAEMNX010000003.1"/>
</dbReference>
<accession>A0A934JP03</accession>
<dbReference type="PANTHER" id="PTHR11803">
    <property type="entry name" value="2-IMINOBUTANOATE/2-IMINOPROPANOATE DEAMINASE RIDA"/>
    <property type="match status" value="1"/>
</dbReference>
<dbReference type="SUPFAM" id="SSF55298">
    <property type="entry name" value="YjgF-like"/>
    <property type="match status" value="1"/>
</dbReference>
<dbReference type="GO" id="GO:0005829">
    <property type="term" value="C:cytosol"/>
    <property type="evidence" value="ECO:0007669"/>
    <property type="project" value="TreeGrafter"/>
</dbReference>
<dbReference type="PANTHER" id="PTHR11803:SF58">
    <property type="entry name" value="PROTEIN HMF1-RELATED"/>
    <property type="match status" value="1"/>
</dbReference>
<reference evidence="2" key="1">
    <citation type="submission" date="2020-12" db="EMBL/GenBank/DDBJ databases">
        <title>Marinomonas arctica sp. nov., a psychrotolerant bacterium isolated from the Arctic.</title>
        <authorList>
            <person name="Zhang Y."/>
        </authorList>
    </citation>
    <scope>NUCLEOTIDE SEQUENCE</scope>
    <source>
        <strain evidence="2">C1424</strain>
    </source>
</reference>
<comment type="similarity">
    <text evidence="1">Belongs to the RutC family.</text>
</comment>
<protein>
    <submittedName>
        <fullName evidence="2">RidA family protein</fullName>
    </submittedName>
</protein>
<evidence type="ECO:0000313" key="3">
    <source>
        <dbReference type="Proteomes" id="UP000628710"/>
    </source>
</evidence>
<dbReference type="CDD" id="cd00448">
    <property type="entry name" value="YjgF_YER057c_UK114_family"/>
    <property type="match status" value="1"/>
</dbReference>
<organism evidence="2 3">
    <name type="scientific">Marinomonas transparens</name>
    <dbReference type="NCBI Taxonomy" id="2795388"/>
    <lineage>
        <taxon>Bacteria</taxon>
        <taxon>Pseudomonadati</taxon>
        <taxon>Pseudomonadota</taxon>
        <taxon>Gammaproteobacteria</taxon>
        <taxon>Oceanospirillales</taxon>
        <taxon>Oceanospirillaceae</taxon>
        <taxon>Marinomonas</taxon>
    </lineage>
</organism>
<dbReference type="Pfam" id="PF01042">
    <property type="entry name" value="Ribonuc_L-PSP"/>
    <property type="match status" value="1"/>
</dbReference>
<dbReference type="InterPro" id="IPR035959">
    <property type="entry name" value="RutC-like_sf"/>
</dbReference>
<sequence>MCIERLNPSTMPNSEAIGYSQISIVDPGRMAYVSGQVATRPNSDEIPSDLHSQMEIVSENIKEALTAVGASPKDIVQARVYAVDLNPDKMEILMPVLLSIFEGEKPCITGVGVQALASPEFLVEMEMVVSLPNV</sequence>
<dbReference type="Gene3D" id="3.30.1330.40">
    <property type="entry name" value="RutC-like"/>
    <property type="match status" value="1"/>
</dbReference>
<dbReference type="Proteomes" id="UP000628710">
    <property type="component" value="Unassembled WGS sequence"/>
</dbReference>